<name>A0AAE7E767_9BACT</name>
<reference evidence="1 2" key="1">
    <citation type="submission" date="2020-05" db="EMBL/GenBank/DDBJ databases">
        <title>Complete genome sequencing of Campylobacter and Arcobacter type strains.</title>
        <authorList>
            <person name="Miller W.G."/>
            <person name="Yee E."/>
        </authorList>
    </citation>
    <scope>NUCLEOTIDE SEQUENCE [LARGE SCALE GENOMIC DNA]</scope>
    <source>
        <strain evidence="1 2">LMG 25694</strain>
    </source>
</reference>
<dbReference type="AlphaFoldDB" id="A0AAE7E767"/>
<evidence type="ECO:0008006" key="3">
    <source>
        <dbReference type="Google" id="ProtNLM"/>
    </source>
</evidence>
<dbReference type="KEGG" id="adz:ADFLV_2103"/>
<accession>A0AAE7E767</accession>
<gene>
    <name evidence="1" type="ORF">ADFLV_2103</name>
</gene>
<dbReference type="Proteomes" id="UP000503313">
    <property type="component" value="Chromosome"/>
</dbReference>
<dbReference type="RefSeq" id="WP_129011189.1">
    <property type="nucleotide sequence ID" value="NZ_CP053835.1"/>
</dbReference>
<protein>
    <recommendedName>
        <fullName evidence="3">ApeA N-terminal domain-containing protein</fullName>
    </recommendedName>
</protein>
<evidence type="ECO:0000313" key="2">
    <source>
        <dbReference type="Proteomes" id="UP000503313"/>
    </source>
</evidence>
<evidence type="ECO:0000313" key="1">
    <source>
        <dbReference type="EMBL" id="QKF78112.1"/>
    </source>
</evidence>
<proteinExistence type="predicted"/>
<keyword evidence="2" id="KW-1185">Reference proteome</keyword>
<dbReference type="EMBL" id="CP053835">
    <property type="protein sequence ID" value="QKF78112.1"/>
    <property type="molecule type" value="Genomic_DNA"/>
</dbReference>
<sequence length="438" mass="51446">MSILDENNFEKLITENTFTINDEKYKDEHIIKIRRDNELNILLNHESSTQYEQLEMNHKIIDTMSILDIGKTNYTLKNVYFHSLNQSLNLSFHTSKISAEAFVESIEFVSETYKNSEYIVEYIDNIPINHIWSDIIEKEIISKNIISIGDIEIEKEEFASSGGSNGLILNIDNQEIYLIRNEEKSKKEYTDGFILYKGNPSKELRDKFRNIISFFIGRIIILLEESFYDIDWNLTSFKAFSPKKLMNGRAFKINTILPIKYDYIIDSESFSKHCNLLYQKYDLFDFSHLSWLYWHAQCSAIHTKCGEFGATIEALQKAYIDNNTKGWSAAIISKDKFKEFKEKIIKEIDELDIKDKEKNILKEKLASLNKLPQKMILENLFKHLNYSINEDELKAWQGRNDSAHGNKNEDSIKKIIKQKNLLQDIFFKLIRLIADIDR</sequence>
<organism evidence="1 2">
    <name type="scientific">Arcobacter defluvii</name>
    <dbReference type="NCBI Taxonomy" id="873191"/>
    <lineage>
        <taxon>Bacteria</taxon>
        <taxon>Pseudomonadati</taxon>
        <taxon>Campylobacterota</taxon>
        <taxon>Epsilonproteobacteria</taxon>
        <taxon>Campylobacterales</taxon>
        <taxon>Arcobacteraceae</taxon>
        <taxon>Arcobacter</taxon>
    </lineage>
</organism>